<dbReference type="AlphaFoldDB" id="A0A0Q3L3M1"/>
<reference evidence="2 3" key="1">
    <citation type="journal article" date="2010" name="Nature">
        <title>Genome sequencing and analysis of the model grass Brachypodium distachyon.</title>
        <authorList>
            <consortium name="International Brachypodium Initiative"/>
        </authorList>
    </citation>
    <scope>NUCLEOTIDE SEQUENCE [LARGE SCALE GENOMIC DNA]</scope>
    <source>
        <strain evidence="2 3">Bd21</strain>
    </source>
</reference>
<accession>A0A0Q3L3M1</accession>
<name>A0A0Q3L3M1_BRADI</name>
<reference evidence="2" key="2">
    <citation type="submission" date="2017-06" db="EMBL/GenBank/DDBJ databases">
        <title>WGS assembly of Brachypodium distachyon.</title>
        <authorList>
            <consortium name="The International Brachypodium Initiative"/>
            <person name="Lucas S."/>
            <person name="Harmon-Smith M."/>
            <person name="Lail K."/>
            <person name="Tice H."/>
            <person name="Grimwood J."/>
            <person name="Bruce D."/>
            <person name="Barry K."/>
            <person name="Shu S."/>
            <person name="Lindquist E."/>
            <person name="Wang M."/>
            <person name="Pitluck S."/>
            <person name="Vogel J.P."/>
            <person name="Garvin D.F."/>
            <person name="Mockler T.C."/>
            <person name="Schmutz J."/>
            <person name="Rokhsar D."/>
            <person name="Bevan M.W."/>
        </authorList>
    </citation>
    <scope>NUCLEOTIDE SEQUENCE</scope>
    <source>
        <strain evidence="2">Bd21</strain>
    </source>
</reference>
<evidence type="ECO:0000313" key="3">
    <source>
        <dbReference type="EnsemblPlants" id="KQJ87189"/>
    </source>
</evidence>
<organism evidence="2">
    <name type="scientific">Brachypodium distachyon</name>
    <name type="common">Purple false brome</name>
    <name type="synonym">Trachynia distachya</name>
    <dbReference type="NCBI Taxonomy" id="15368"/>
    <lineage>
        <taxon>Eukaryota</taxon>
        <taxon>Viridiplantae</taxon>
        <taxon>Streptophyta</taxon>
        <taxon>Embryophyta</taxon>
        <taxon>Tracheophyta</taxon>
        <taxon>Spermatophyta</taxon>
        <taxon>Magnoliopsida</taxon>
        <taxon>Liliopsida</taxon>
        <taxon>Poales</taxon>
        <taxon>Poaceae</taxon>
        <taxon>BOP clade</taxon>
        <taxon>Pooideae</taxon>
        <taxon>Stipodae</taxon>
        <taxon>Brachypodieae</taxon>
        <taxon>Brachypodium</taxon>
    </lineage>
</organism>
<evidence type="ECO:0000313" key="2">
    <source>
        <dbReference type="EMBL" id="KQJ87189.1"/>
    </source>
</evidence>
<dbReference type="EnsemblPlants" id="KQJ87189">
    <property type="protein sequence ID" value="KQJ87189"/>
    <property type="gene ID" value="BRADI_4g09644v3"/>
</dbReference>
<keyword evidence="4" id="KW-1185">Reference proteome</keyword>
<evidence type="ECO:0000313" key="4">
    <source>
        <dbReference type="Proteomes" id="UP000008810"/>
    </source>
</evidence>
<sequence>MGSPCLTCGNGGPQCQRGALSHTEASAHHAAEQRQGLAAATSWSSGRVGVKWWPHGLDSAGESPTCDVTEAATTRLHRPAAQPGRDGAKRGTSRAVGAAWARLHQAGNLPRAGEVGKRASIAPG</sequence>
<dbReference type="EMBL" id="CM000883">
    <property type="protein sequence ID" value="KQJ87189.1"/>
    <property type="molecule type" value="Genomic_DNA"/>
</dbReference>
<protein>
    <submittedName>
        <fullName evidence="2 3">Uncharacterized protein</fullName>
    </submittedName>
</protein>
<evidence type="ECO:0000256" key="1">
    <source>
        <dbReference type="SAM" id="MobiDB-lite"/>
    </source>
</evidence>
<dbReference type="Gramene" id="KQJ87189">
    <property type="protein sequence ID" value="KQJ87189"/>
    <property type="gene ID" value="BRADI_4g09644v3"/>
</dbReference>
<dbReference type="Proteomes" id="UP000008810">
    <property type="component" value="Chromosome 4"/>
</dbReference>
<feature type="region of interest" description="Disordered" evidence="1">
    <location>
        <begin position="1"/>
        <end position="42"/>
    </location>
</feature>
<gene>
    <name evidence="2" type="ORF">BRADI_4g09644v3</name>
</gene>
<proteinExistence type="predicted"/>
<reference evidence="3" key="3">
    <citation type="submission" date="2018-08" db="UniProtKB">
        <authorList>
            <consortium name="EnsemblPlants"/>
        </authorList>
    </citation>
    <scope>IDENTIFICATION</scope>
    <source>
        <strain evidence="3">cv. Bd21</strain>
    </source>
</reference>
<feature type="region of interest" description="Disordered" evidence="1">
    <location>
        <begin position="75"/>
        <end position="95"/>
    </location>
</feature>
<dbReference type="InParanoid" id="A0A0Q3L3M1"/>